<proteinExistence type="predicted"/>
<evidence type="ECO:0000313" key="7">
    <source>
        <dbReference type="EMBL" id="MFD2160401.1"/>
    </source>
</evidence>
<evidence type="ECO:0000256" key="4">
    <source>
        <dbReference type="ARBA" id="ARBA00022989"/>
    </source>
</evidence>
<feature type="transmembrane region" description="Helical" evidence="6">
    <location>
        <begin position="381"/>
        <end position="402"/>
    </location>
</feature>
<dbReference type="GO" id="GO:0016757">
    <property type="term" value="F:glycosyltransferase activity"/>
    <property type="evidence" value="ECO:0007669"/>
    <property type="project" value="UniProtKB-KW"/>
</dbReference>
<dbReference type="SUPFAM" id="SSF53448">
    <property type="entry name" value="Nucleotide-diphospho-sugar transferases"/>
    <property type="match status" value="1"/>
</dbReference>
<keyword evidence="4 6" id="KW-1133">Transmembrane helix</keyword>
<protein>
    <submittedName>
        <fullName evidence="7">Glycosyltransferase</fullName>
        <ecNumber evidence="7">2.4.-.-</ecNumber>
    </submittedName>
</protein>
<feature type="transmembrane region" description="Helical" evidence="6">
    <location>
        <begin position="318"/>
        <end position="338"/>
    </location>
</feature>
<organism evidence="7 8">
    <name type="scientific">Rubritalea tangerina</name>
    <dbReference type="NCBI Taxonomy" id="430798"/>
    <lineage>
        <taxon>Bacteria</taxon>
        <taxon>Pseudomonadati</taxon>
        <taxon>Verrucomicrobiota</taxon>
        <taxon>Verrucomicrobiia</taxon>
        <taxon>Verrucomicrobiales</taxon>
        <taxon>Rubritaleaceae</taxon>
        <taxon>Rubritalea</taxon>
    </lineage>
</organism>
<feature type="transmembrane region" description="Helical" evidence="6">
    <location>
        <begin position="443"/>
        <end position="476"/>
    </location>
</feature>
<feature type="transmembrane region" description="Helical" evidence="6">
    <location>
        <begin position="6"/>
        <end position="34"/>
    </location>
</feature>
<dbReference type="InterPro" id="IPR029044">
    <property type="entry name" value="Nucleotide-diphossugar_trans"/>
</dbReference>
<dbReference type="EC" id="2.4.-.-" evidence="7"/>
<evidence type="ECO:0000256" key="1">
    <source>
        <dbReference type="ARBA" id="ARBA00004308"/>
    </source>
</evidence>
<dbReference type="PANTHER" id="PTHR32044">
    <property type="entry name" value="GLUCOMANNAN 4-BETA-MANNOSYLTRANSFERASE 9"/>
    <property type="match status" value="1"/>
</dbReference>
<sequence>MAITLHFFLILYLLCSLILVLYGFHHYFMLALFFRAQKKIKQHNQAVENLTLSSDSLPEVLTQIPLYNEFNVAERVIRAVAAIDYPKNKHFIQVLDDSTDETSQLVAHIVEELKKQDYQIEHIRRPNREGYKAGALAYGLERNNSLFVAIFDSDFVPPADFYTRTLPHFAADKGIGLVQARWGFLNENASAFTKAQSVGIDGHFVIEQVARSYNDYFLNFNGTAGVWKRSAINDAGGWNADTLTEDLDLSYRAQLKNWEIHYLPDLVVPAEIPPSYAAFRSQQFRWAKGSIQTAVKMLPRVWEAEIPLRQKVEATFHLTHYCLHLCMLLQAILGLPLALSASNPFGDFVISWYIIPLALAMLGPSLLYLTAEIWVHQKRFWLFFTRLPMLLLIGFGICFSNARACLEGLIGVSSPFVRTAKTGDGTIKYTHKNKYMPVIELSLAIYAFTTAISYSVNGLPGAAPFFFLYAAGFLLLSTKSMQEMNQSAKA</sequence>
<evidence type="ECO:0000256" key="2">
    <source>
        <dbReference type="ARBA" id="ARBA00022679"/>
    </source>
</evidence>
<reference evidence="8" key="1">
    <citation type="journal article" date="2019" name="Int. J. Syst. Evol. Microbiol.">
        <title>The Global Catalogue of Microorganisms (GCM) 10K type strain sequencing project: providing services to taxonomists for standard genome sequencing and annotation.</title>
        <authorList>
            <consortium name="The Broad Institute Genomics Platform"/>
            <consortium name="The Broad Institute Genome Sequencing Center for Infectious Disease"/>
            <person name="Wu L."/>
            <person name="Ma J."/>
        </authorList>
    </citation>
    <scope>NUCLEOTIDE SEQUENCE [LARGE SCALE GENOMIC DNA]</scope>
    <source>
        <strain evidence="8">CCUG 57942</strain>
    </source>
</reference>
<evidence type="ECO:0000256" key="3">
    <source>
        <dbReference type="ARBA" id="ARBA00022692"/>
    </source>
</evidence>
<dbReference type="Pfam" id="PF13641">
    <property type="entry name" value="Glyco_tranf_2_3"/>
    <property type="match status" value="1"/>
</dbReference>
<dbReference type="EMBL" id="JBHUJB010000079">
    <property type="protein sequence ID" value="MFD2160401.1"/>
    <property type="molecule type" value="Genomic_DNA"/>
</dbReference>
<evidence type="ECO:0000256" key="6">
    <source>
        <dbReference type="SAM" id="Phobius"/>
    </source>
</evidence>
<dbReference type="Proteomes" id="UP001597389">
    <property type="component" value="Unassembled WGS sequence"/>
</dbReference>
<gene>
    <name evidence="7" type="ORF">ACFSW8_15970</name>
</gene>
<comment type="subcellular location">
    <subcellularLocation>
        <location evidence="1">Endomembrane system</location>
    </subcellularLocation>
</comment>
<accession>A0ABW4ZEW4</accession>
<dbReference type="RefSeq" id="WP_377090733.1">
    <property type="nucleotide sequence ID" value="NZ_JBHSJL010000014.1"/>
</dbReference>
<feature type="transmembrane region" description="Helical" evidence="6">
    <location>
        <begin position="350"/>
        <end position="369"/>
    </location>
</feature>
<keyword evidence="7" id="KW-0328">Glycosyltransferase</keyword>
<comment type="caution">
    <text evidence="7">The sequence shown here is derived from an EMBL/GenBank/DDBJ whole genome shotgun (WGS) entry which is preliminary data.</text>
</comment>
<keyword evidence="5 6" id="KW-0472">Membrane</keyword>
<keyword evidence="3 6" id="KW-0812">Transmembrane</keyword>
<dbReference type="PANTHER" id="PTHR32044:SF80">
    <property type="entry name" value="XYLOGLUCAN GLYCOSYLTRANSFERASE 2-RELATED"/>
    <property type="match status" value="1"/>
</dbReference>
<name>A0ABW4ZEW4_9BACT</name>
<keyword evidence="2 7" id="KW-0808">Transferase</keyword>
<evidence type="ECO:0000256" key="5">
    <source>
        <dbReference type="ARBA" id="ARBA00023136"/>
    </source>
</evidence>
<dbReference type="Gene3D" id="3.90.550.10">
    <property type="entry name" value="Spore Coat Polysaccharide Biosynthesis Protein SpsA, Chain A"/>
    <property type="match status" value="1"/>
</dbReference>
<keyword evidence="8" id="KW-1185">Reference proteome</keyword>
<evidence type="ECO:0000313" key="8">
    <source>
        <dbReference type="Proteomes" id="UP001597389"/>
    </source>
</evidence>